<feature type="domain" description="RNA polymerase sigma-70 region 1.2" evidence="5">
    <location>
        <begin position="18"/>
        <end position="48"/>
    </location>
</feature>
<gene>
    <name evidence="9" type="ORF">ACFL27_05305</name>
</gene>
<keyword evidence="4" id="KW-0804">Transcription</keyword>
<dbReference type="InterPro" id="IPR007630">
    <property type="entry name" value="RNA_pol_sigma70_r4"/>
</dbReference>
<dbReference type="SUPFAM" id="SSF88946">
    <property type="entry name" value="Sigma2 domain of RNA polymerase sigma factors"/>
    <property type="match status" value="1"/>
</dbReference>
<dbReference type="PRINTS" id="PR00046">
    <property type="entry name" value="SIGMA70FCT"/>
</dbReference>
<dbReference type="Pfam" id="PF04545">
    <property type="entry name" value="Sigma70_r4"/>
    <property type="match status" value="1"/>
</dbReference>
<dbReference type="InterPro" id="IPR013324">
    <property type="entry name" value="RNA_pol_sigma_r3/r4-like"/>
</dbReference>
<dbReference type="Gene3D" id="1.10.10.10">
    <property type="entry name" value="Winged helix-like DNA-binding domain superfamily/Winged helix DNA-binding domain"/>
    <property type="match status" value="2"/>
</dbReference>
<dbReference type="CDD" id="cd06171">
    <property type="entry name" value="Sigma70_r4"/>
    <property type="match status" value="1"/>
</dbReference>
<dbReference type="InterPro" id="IPR000943">
    <property type="entry name" value="RNA_pol_sigma70"/>
</dbReference>
<evidence type="ECO:0000256" key="3">
    <source>
        <dbReference type="ARBA" id="ARBA00023125"/>
    </source>
</evidence>
<protein>
    <submittedName>
        <fullName evidence="9">RNA polymerase sigma factor RpoD/SigA</fullName>
    </submittedName>
</protein>
<keyword evidence="10" id="KW-1185">Reference proteome</keyword>
<feature type="domain" description="RNA polymerase sigma-70 region 4" evidence="8">
    <location>
        <begin position="223"/>
        <end position="275"/>
    </location>
</feature>
<keyword evidence="2" id="KW-0731">Sigma factor</keyword>
<dbReference type="EMBL" id="JBHPBY010000048">
    <property type="protein sequence ID" value="MFC1849608.1"/>
    <property type="molecule type" value="Genomic_DNA"/>
</dbReference>
<name>A0ABV6YTU4_UNCC1</name>
<evidence type="ECO:0000256" key="1">
    <source>
        <dbReference type="ARBA" id="ARBA00023015"/>
    </source>
</evidence>
<keyword evidence="3" id="KW-0238">DNA-binding</keyword>
<dbReference type="PANTHER" id="PTHR30603">
    <property type="entry name" value="RNA POLYMERASE SIGMA FACTOR RPO"/>
    <property type="match status" value="1"/>
</dbReference>
<evidence type="ECO:0000259" key="8">
    <source>
        <dbReference type="Pfam" id="PF04545"/>
    </source>
</evidence>
<comment type="caution">
    <text evidence="9">The sequence shown here is derived from an EMBL/GenBank/DDBJ whole genome shotgun (WGS) entry which is preliminary data.</text>
</comment>
<evidence type="ECO:0000256" key="4">
    <source>
        <dbReference type="ARBA" id="ARBA00023163"/>
    </source>
</evidence>
<dbReference type="InterPro" id="IPR014284">
    <property type="entry name" value="RNA_pol_sigma-70_dom"/>
</dbReference>
<dbReference type="InterPro" id="IPR050239">
    <property type="entry name" value="Sigma-70_RNA_pol_init_factors"/>
</dbReference>
<dbReference type="InterPro" id="IPR036388">
    <property type="entry name" value="WH-like_DNA-bd_sf"/>
</dbReference>
<feature type="domain" description="RNA polymerase sigma-70 region 3" evidence="6">
    <location>
        <begin position="137"/>
        <end position="195"/>
    </location>
</feature>
<dbReference type="Gene3D" id="1.10.601.10">
    <property type="entry name" value="RNA Polymerase Primary Sigma Factor"/>
    <property type="match status" value="1"/>
</dbReference>
<dbReference type="InterPro" id="IPR007624">
    <property type="entry name" value="RNA_pol_sigma70_r3"/>
</dbReference>
<sequence length="283" mass="32586">MAKKLHYKNNTDYNSKALELYLKEIGKIPLISRDEEKRITRLSRGGDQDAFNRLIEGNLRFVVSIAKKYCNQRLSLLDLINEGNFGLIEAAKRFDPDKGVKFITYAIWWIRQSILKSLAINGYVVKLPLKRANLCQRIKHREQRLRQKFGRKPSYSEIAESLEEAESSVENVMRASNVCLSLEVLTFEEQKNSLKIISQLTQHIDAEEKIVTKITEGEILQLLKMLSPREAEVIHLHFGLNCMDKKLTLEQIGKRYGITKEGVRQIEKKATAKLQAHCEAINC</sequence>
<organism evidence="9 10">
    <name type="scientific">candidate division CSSED10-310 bacterium</name>
    <dbReference type="NCBI Taxonomy" id="2855610"/>
    <lineage>
        <taxon>Bacteria</taxon>
        <taxon>Bacteria division CSSED10-310</taxon>
    </lineage>
</organism>
<dbReference type="NCBIfam" id="TIGR02937">
    <property type="entry name" value="sigma70-ECF"/>
    <property type="match status" value="1"/>
</dbReference>
<dbReference type="SUPFAM" id="SSF88659">
    <property type="entry name" value="Sigma3 and sigma4 domains of RNA polymerase sigma factors"/>
    <property type="match status" value="2"/>
</dbReference>
<dbReference type="Pfam" id="PF04539">
    <property type="entry name" value="Sigma70_r3"/>
    <property type="match status" value="1"/>
</dbReference>
<dbReference type="Pfam" id="PF00140">
    <property type="entry name" value="Sigma70_r1_2"/>
    <property type="match status" value="1"/>
</dbReference>
<evidence type="ECO:0000259" key="7">
    <source>
        <dbReference type="Pfam" id="PF04542"/>
    </source>
</evidence>
<reference evidence="9 10" key="1">
    <citation type="submission" date="2024-09" db="EMBL/GenBank/DDBJ databases">
        <title>Laminarin stimulates single cell rates of sulfate reduction while oxygen inhibits transcriptomic activity in coastal marine sediment.</title>
        <authorList>
            <person name="Lindsay M."/>
            <person name="Orcutt B."/>
            <person name="Emerson D."/>
            <person name="Stepanauskas R."/>
            <person name="D'Angelo T."/>
        </authorList>
    </citation>
    <scope>NUCLEOTIDE SEQUENCE [LARGE SCALE GENOMIC DNA]</scope>
    <source>
        <strain evidence="9">SAG AM-311-K15</strain>
    </source>
</reference>
<evidence type="ECO:0000259" key="6">
    <source>
        <dbReference type="Pfam" id="PF04539"/>
    </source>
</evidence>
<accession>A0ABV6YTU4</accession>
<dbReference type="Pfam" id="PF04542">
    <property type="entry name" value="Sigma70_r2"/>
    <property type="match status" value="1"/>
</dbReference>
<dbReference type="InterPro" id="IPR013325">
    <property type="entry name" value="RNA_pol_sigma_r2"/>
</dbReference>
<proteinExistence type="predicted"/>
<evidence type="ECO:0000313" key="10">
    <source>
        <dbReference type="Proteomes" id="UP001594351"/>
    </source>
</evidence>
<evidence type="ECO:0000313" key="9">
    <source>
        <dbReference type="EMBL" id="MFC1849608.1"/>
    </source>
</evidence>
<evidence type="ECO:0000259" key="5">
    <source>
        <dbReference type="Pfam" id="PF00140"/>
    </source>
</evidence>
<dbReference type="InterPro" id="IPR007627">
    <property type="entry name" value="RNA_pol_sigma70_r2"/>
</dbReference>
<dbReference type="PANTHER" id="PTHR30603:SF47">
    <property type="entry name" value="RNA POLYMERASE SIGMA FACTOR SIGD, CHLOROPLASTIC"/>
    <property type="match status" value="1"/>
</dbReference>
<dbReference type="Proteomes" id="UP001594351">
    <property type="component" value="Unassembled WGS sequence"/>
</dbReference>
<keyword evidence="1" id="KW-0805">Transcription regulation</keyword>
<dbReference type="PIRSF" id="PIRSF000770">
    <property type="entry name" value="RNA_pol_sigma-SigE/K"/>
    <property type="match status" value="1"/>
</dbReference>
<evidence type="ECO:0000256" key="2">
    <source>
        <dbReference type="ARBA" id="ARBA00023082"/>
    </source>
</evidence>
<dbReference type="InterPro" id="IPR009042">
    <property type="entry name" value="RNA_pol_sigma70_r1_2"/>
</dbReference>
<feature type="domain" description="RNA polymerase sigma-70 region 2" evidence="7">
    <location>
        <begin position="54"/>
        <end position="118"/>
    </location>
</feature>